<evidence type="ECO:0000256" key="9">
    <source>
        <dbReference type="ARBA" id="ARBA00022777"/>
    </source>
</evidence>
<dbReference type="InterPro" id="IPR004358">
    <property type="entry name" value="Sig_transdc_His_kin-like_C"/>
</dbReference>
<protein>
    <recommendedName>
        <fullName evidence="3">histidine kinase</fullName>
        <ecNumber evidence="3">2.7.13.3</ecNumber>
    </recommendedName>
</protein>
<dbReference type="PROSITE" id="PS50894">
    <property type="entry name" value="HPT"/>
    <property type="match status" value="1"/>
</dbReference>
<dbReference type="InterPro" id="IPR000700">
    <property type="entry name" value="PAS-assoc_C"/>
</dbReference>
<dbReference type="Pfam" id="PF01627">
    <property type="entry name" value="Hpt"/>
    <property type="match status" value="1"/>
</dbReference>
<dbReference type="InterPro" id="IPR035965">
    <property type="entry name" value="PAS-like_dom_sf"/>
</dbReference>
<comment type="caution">
    <text evidence="22">The sequence shown here is derived from an EMBL/GenBank/DDBJ whole genome shotgun (WGS) entry which is preliminary data.</text>
</comment>
<dbReference type="GO" id="GO:0000155">
    <property type="term" value="F:phosphorelay sensor kinase activity"/>
    <property type="evidence" value="ECO:0007669"/>
    <property type="project" value="InterPro"/>
</dbReference>
<dbReference type="AlphaFoldDB" id="A0A921NS42"/>
<evidence type="ECO:0000259" key="17">
    <source>
        <dbReference type="PROSITE" id="PS50109"/>
    </source>
</evidence>
<keyword evidence="8 16" id="KW-0812">Transmembrane</keyword>
<evidence type="ECO:0000259" key="21">
    <source>
        <dbReference type="PROSITE" id="PS50894"/>
    </source>
</evidence>
<evidence type="ECO:0000256" key="15">
    <source>
        <dbReference type="PROSITE-ProRule" id="PRU00169"/>
    </source>
</evidence>
<dbReference type="Gene3D" id="1.10.287.130">
    <property type="match status" value="1"/>
</dbReference>
<comment type="catalytic activity">
    <reaction evidence="1">
        <text>ATP + protein L-histidine = ADP + protein N-phospho-L-histidine.</text>
        <dbReference type="EC" id="2.7.13.3"/>
    </reaction>
</comment>
<dbReference type="SMART" id="SM00448">
    <property type="entry name" value="REC"/>
    <property type="match status" value="1"/>
</dbReference>
<keyword evidence="7 22" id="KW-0808">Transferase</keyword>
<evidence type="ECO:0000256" key="4">
    <source>
        <dbReference type="ARBA" id="ARBA00022475"/>
    </source>
</evidence>
<evidence type="ECO:0000256" key="8">
    <source>
        <dbReference type="ARBA" id="ARBA00022692"/>
    </source>
</evidence>
<keyword evidence="11 16" id="KW-1133">Transmembrane helix</keyword>
<dbReference type="SUPFAM" id="SSF52172">
    <property type="entry name" value="CheY-like"/>
    <property type="match status" value="1"/>
</dbReference>
<dbReference type="InterPro" id="IPR003594">
    <property type="entry name" value="HATPase_dom"/>
</dbReference>
<keyword evidence="6 15" id="KW-0597">Phosphoprotein</keyword>
<dbReference type="SUPFAM" id="SSF55785">
    <property type="entry name" value="PYP-like sensor domain (PAS domain)"/>
    <property type="match status" value="1"/>
</dbReference>
<dbReference type="GO" id="GO:0008168">
    <property type="term" value="F:methyltransferase activity"/>
    <property type="evidence" value="ECO:0007669"/>
    <property type="project" value="UniProtKB-KW"/>
</dbReference>
<dbReference type="EC" id="2.7.13.3" evidence="3"/>
<dbReference type="Gene3D" id="3.30.565.10">
    <property type="entry name" value="Histidine kinase-like ATPase, C-terminal domain"/>
    <property type="match status" value="1"/>
</dbReference>
<keyword evidence="5" id="KW-0997">Cell inner membrane</keyword>
<evidence type="ECO:0000256" key="6">
    <source>
        <dbReference type="ARBA" id="ARBA00022553"/>
    </source>
</evidence>
<keyword evidence="10" id="KW-0547">Nucleotide-binding</keyword>
<dbReference type="SUPFAM" id="SSF47226">
    <property type="entry name" value="Histidine-containing phosphotransfer domain, HPT domain"/>
    <property type="match status" value="1"/>
</dbReference>
<dbReference type="CDD" id="cd00082">
    <property type="entry name" value="HisKA"/>
    <property type="match status" value="1"/>
</dbReference>
<evidence type="ECO:0000256" key="1">
    <source>
        <dbReference type="ARBA" id="ARBA00000085"/>
    </source>
</evidence>
<evidence type="ECO:0000256" key="11">
    <source>
        <dbReference type="ARBA" id="ARBA00022989"/>
    </source>
</evidence>
<dbReference type="InterPro" id="IPR036097">
    <property type="entry name" value="HisK_dim/P_sf"/>
</dbReference>
<dbReference type="InterPro" id="IPR036641">
    <property type="entry name" value="HPT_dom_sf"/>
</dbReference>
<dbReference type="GO" id="GO:0005886">
    <property type="term" value="C:plasma membrane"/>
    <property type="evidence" value="ECO:0007669"/>
    <property type="project" value="UniProtKB-SubCell"/>
</dbReference>
<feature type="modified residue" description="Phosphohistidine" evidence="14">
    <location>
        <position position="845"/>
    </location>
</feature>
<keyword evidence="9" id="KW-0418">Kinase</keyword>
<dbReference type="SMART" id="SM00387">
    <property type="entry name" value="HATPase_c"/>
    <property type="match status" value="1"/>
</dbReference>
<gene>
    <name evidence="22" type="ORF">PMES_00874</name>
</gene>
<dbReference type="Pfam" id="PF02518">
    <property type="entry name" value="HATPase_c"/>
    <property type="match status" value="1"/>
</dbReference>
<dbReference type="CDD" id="cd17546">
    <property type="entry name" value="REC_hyHK_CKI1_RcsC-like"/>
    <property type="match status" value="1"/>
</dbReference>
<feature type="transmembrane region" description="Helical" evidence="16">
    <location>
        <begin position="195"/>
        <end position="213"/>
    </location>
</feature>
<dbReference type="SUPFAM" id="SSF55874">
    <property type="entry name" value="ATPase domain of HSP90 chaperone/DNA topoisomerase II/histidine kinase"/>
    <property type="match status" value="1"/>
</dbReference>
<keyword evidence="23" id="KW-1185">Reference proteome</keyword>
<evidence type="ECO:0000256" key="5">
    <source>
        <dbReference type="ARBA" id="ARBA00022519"/>
    </source>
</evidence>
<evidence type="ECO:0000259" key="20">
    <source>
        <dbReference type="PROSITE" id="PS50113"/>
    </source>
</evidence>
<evidence type="ECO:0000256" key="10">
    <source>
        <dbReference type="ARBA" id="ARBA00022840"/>
    </source>
</evidence>
<feature type="domain" description="Histidine kinase" evidence="17">
    <location>
        <begin position="377"/>
        <end position="597"/>
    </location>
</feature>
<reference evidence="22" key="1">
    <citation type="submission" date="2013-03" db="EMBL/GenBank/DDBJ databases">
        <title>Genome Sequence of the Profundibacterium mesophilum strain KAUST100406-0324T from Red Sea, a novel genus in the family Rhodobacteraceae.</title>
        <authorList>
            <person name="Essack M."/>
            <person name="Alam I."/>
            <person name="Lafi F."/>
            <person name="Alawi W."/>
            <person name="Kamanu F."/>
            <person name="Al-Suwailem A."/>
            <person name="Lee O.O."/>
            <person name="Xu Y."/>
            <person name="Bajic V."/>
            <person name="Qian P.-Y."/>
            <person name="Archer J."/>
        </authorList>
    </citation>
    <scope>NUCLEOTIDE SEQUENCE</scope>
    <source>
        <strain evidence="22">KAUST100406-0324</strain>
    </source>
</reference>
<feature type="domain" description="HPt" evidence="21">
    <location>
        <begin position="806"/>
        <end position="900"/>
    </location>
</feature>
<feature type="domain" description="PAC" evidence="20">
    <location>
        <begin position="309"/>
        <end position="359"/>
    </location>
</feature>
<dbReference type="Pfam" id="PF00512">
    <property type="entry name" value="HisKA"/>
    <property type="match status" value="1"/>
</dbReference>
<dbReference type="PROSITE" id="PS50109">
    <property type="entry name" value="HIS_KIN"/>
    <property type="match status" value="1"/>
</dbReference>
<evidence type="ECO:0000259" key="19">
    <source>
        <dbReference type="PROSITE" id="PS50112"/>
    </source>
</evidence>
<evidence type="ECO:0000256" key="14">
    <source>
        <dbReference type="PROSITE-ProRule" id="PRU00110"/>
    </source>
</evidence>
<comment type="subcellular location">
    <subcellularLocation>
        <location evidence="2">Cell inner membrane</location>
        <topology evidence="2">Multi-pass membrane protein</topology>
    </subcellularLocation>
</comment>
<evidence type="ECO:0000256" key="2">
    <source>
        <dbReference type="ARBA" id="ARBA00004429"/>
    </source>
</evidence>
<evidence type="ECO:0000256" key="13">
    <source>
        <dbReference type="ARBA" id="ARBA00023136"/>
    </source>
</evidence>
<dbReference type="CDD" id="cd00130">
    <property type="entry name" value="PAS"/>
    <property type="match status" value="1"/>
</dbReference>
<dbReference type="PRINTS" id="PR00344">
    <property type="entry name" value="BCTRLSENSOR"/>
</dbReference>
<dbReference type="InterPro" id="IPR008207">
    <property type="entry name" value="Sig_transdc_His_kin_Hpt_dom"/>
</dbReference>
<sequence>MTTAVFSAKARRLREWVAGLGKKAPLRHAGAIGLTAAIGALALLCIHLFDRIGALRALPYDNLQWSLSQLEVDHLRMLLSLEQLEDDESDVEAFRKAYDIFYSRVTLISNGSAAADVHLDPALHHQHELLRSFLRNTVEIIDGSDAAFLARLPEFKTELARVSEVPRRLSLSAVEMSARMSDADRAEIVRLLKSTGAFGAIVLLALSAAYLFLRRQRGELNRRARRLEQAGEMRDSILRASLDAIIVLDAKGIVCDFNGSAEKIFGFSREEVIGRPMGESLVPARFRAAHAKGLATYESRDTSAIVDKGRIELTALHAEGHELPIELSISETSGQNGPLFVSYIRDITDIRRAQAELQEARDKAISANRAKSRFFAIMSHEMRTPLNGIVSSLELLRTEPLNETQLNFLRIAESSSEVLLSHIDDVLDIEKINAGNTNQPPVRITMEHFVPALLDGMRPAAQAQDTEVNWSVTGDTAPLMAPPRMLQQILTNLVSNAIKFTSGGHVRVDTRMSRMEDDLCRLVLSISDTGTGIAEKAQETIFDDFISADSPYERSSTGTGLGLGIVRRLVERLDGTVRCESEAGKGSTFTVELVLPYSGPRELVIAPSDPGGDHDCPDDDAQAGLVFADAPRSATLPAAVAPSPQLPTDGRIVPMRILVVDDDANNRELLDIRLRREGHMVSLASDGFEAVHLASKSRFDLILMDISLPNMSGTRATREIRASRAMSRQAPIYAVTAHAMPEEIREFEAAGMAGCLIKPIRARELHSLLAEITPQNAPGESGPAPQDHCVPTLDHECLTALETLLGADNRTERLSVFLLEGNHSLQQIGAAAEARDFQTLAALSHRFAGACATFGAAAMNSLLGAVEQQAKSGQKARELGDLGECWAITLDAYSNGAHIAAKGTNRPPVHAKV</sequence>
<keyword evidence="10" id="KW-0067">ATP-binding</keyword>
<dbReference type="InterPro" id="IPR013767">
    <property type="entry name" value="PAS_fold"/>
</dbReference>
<dbReference type="PROSITE" id="PS50110">
    <property type="entry name" value="RESPONSE_REGULATORY"/>
    <property type="match status" value="1"/>
</dbReference>
<organism evidence="22 23">
    <name type="scientific">Profundibacterium mesophilum KAUST100406-0324</name>
    <dbReference type="NCBI Taxonomy" id="1037889"/>
    <lineage>
        <taxon>Bacteria</taxon>
        <taxon>Pseudomonadati</taxon>
        <taxon>Pseudomonadota</taxon>
        <taxon>Alphaproteobacteria</taxon>
        <taxon>Rhodobacterales</taxon>
        <taxon>Roseobacteraceae</taxon>
        <taxon>Profundibacterium</taxon>
    </lineage>
</organism>
<keyword evidence="4" id="KW-1003">Cell membrane</keyword>
<evidence type="ECO:0000256" key="12">
    <source>
        <dbReference type="ARBA" id="ARBA00023012"/>
    </source>
</evidence>
<evidence type="ECO:0000256" key="16">
    <source>
        <dbReference type="SAM" id="Phobius"/>
    </source>
</evidence>
<accession>A0A921NS42</accession>
<dbReference type="InterPro" id="IPR000014">
    <property type="entry name" value="PAS"/>
</dbReference>
<feature type="domain" description="Response regulatory" evidence="18">
    <location>
        <begin position="656"/>
        <end position="773"/>
    </location>
</feature>
<dbReference type="Proteomes" id="UP000698242">
    <property type="component" value="Unassembled WGS sequence"/>
</dbReference>
<keyword evidence="12" id="KW-0902">Two-component regulatory system</keyword>
<dbReference type="SMART" id="SM00091">
    <property type="entry name" value="PAS"/>
    <property type="match status" value="1"/>
</dbReference>
<dbReference type="GO" id="GO:0006355">
    <property type="term" value="P:regulation of DNA-templated transcription"/>
    <property type="evidence" value="ECO:0007669"/>
    <property type="project" value="InterPro"/>
</dbReference>
<dbReference type="InterPro" id="IPR011006">
    <property type="entry name" value="CheY-like_superfamily"/>
</dbReference>
<dbReference type="PANTHER" id="PTHR43047">
    <property type="entry name" value="TWO-COMPONENT HISTIDINE PROTEIN KINASE"/>
    <property type="match status" value="1"/>
</dbReference>
<dbReference type="InterPro" id="IPR001789">
    <property type="entry name" value="Sig_transdc_resp-reg_receiver"/>
</dbReference>
<dbReference type="CDD" id="cd16922">
    <property type="entry name" value="HATPase_EvgS-ArcB-TorS-like"/>
    <property type="match status" value="1"/>
</dbReference>
<dbReference type="PROSITE" id="PS50113">
    <property type="entry name" value="PAC"/>
    <property type="match status" value="1"/>
</dbReference>
<dbReference type="InterPro" id="IPR003661">
    <property type="entry name" value="HisK_dim/P_dom"/>
</dbReference>
<dbReference type="SUPFAM" id="SSF47384">
    <property type="entry name" value="Homodimeric domain of signal transducing histidine kinase"/>
    <property type="match status" value="1"/>
</dbReference>
<dbReference type="PROSITE" id="PS50112">
    <property type="entry name" value="PAS"/>
    <property type="match status" value="1"/>
</dbReference>
<feature type="domain" description="PAS" evidence="19">
    <location>
        <begin position="230"/>
        <end position="275"/>
    </location>
</feature>
<evidence type="ECO:0000256" key="7">
    <source>
        <dbReference type="ARBA" id="ARBA00022679"/>
    </source>
</evidence>
<feature type="modified residue" description="4-aspartylphosphate" evidence="15">
    <location>
        <position position="705"/>
    </location>
</feature>
<dbReference type="Gene3D" id="3.30.450.20">
    <property type="entry name" value="PAS domain"/>
    <property type="match status" value="1"/>
</dbReference>
<feature type="transmembrane region" description="Helical" evidence="16">
    <location>
        <begin position="29"/>
        <end position="49"/>
    </location>
</feature>
<dbReference type="Pfam" id="PF00989">
    <property type="entry name" value="PAS"/>
    <property type="match status" value="1"/>
</dbReference>
<dbReference type="EMBL" id="APKE01000011">
    <property type="protein sequence ID" value="KAF0676787.1"/>
    <property type="molecule type" value="Genomic_DNA"/>
</dbReference>
<dbReference type="Pfam" id="PF00072">
    <property type="entry name" value="Response_reg"/>
    <property type="match status" value="1"/>
</dbReference>
<dbReference type="GO" id="GO:0032259">
    <property type="term" value="P:methylation"/>
    <property type="evidence" value="ECO:0007669"/>
    <property type="project" value="UniProtKB-KW"/>
</dbReference>
<dbReference type="Gene3D" id="3.40.50.2300">
    <property type="match status" value="1"/>
</dbReference>
<evidence type="ECO:0000259" key="18">
    <source>
        <dbReference type="PROSITE" id="PS50110"/>
    </source>
</evidence>
<proteinExistence type="predicted"/>
<dbReference type="NCBIfam" id="TIGR00229">
    <property type="entry name" value="sensory_box"/>
    <property type="match status" value="1"/>
</dbReference>
<evidence type="ECO:0000313" key="22">
    <source>
        <dbReference type="EMBL" id="KAF0676787.1"/>
    </source>
</evidence>
<name>A0A921NS42_9RHOB</name>
<dbReference type="SMART" id="SM00388">
    <property type="entry name" value="HisKA"/>
    <property type="match status" value="1"/>
</dbReference>
<evidence type="ECO:0000256" key="3">
    <source>
        <dbReference type="ARBA" id="ARBA00012438"/>
    </source>
</evidence>
<dbReference type="PANTHER" id="PTHR43047:SF64">
    <property type="entry name" value="HISTIDINE KINASE CONTAINING CHEY-HOMOLOGOUS RECEIVER DOMAIN AND PAS DOMAIN-RELATED"/>
    <property type="match status" value="1"/>
</dbReference>
<dbReference type="InterPro" id="IPR005467">
    <property type="entry name" value="His_kinase_dom"/>
</dbReference>
<dbReference type="Gene3D" id="1.20.120.160">
    <property type="entry name" value="HPT domain"/>
    <property type="match status" value="1"/>
</dbReference>
<evidence type="ECO:0000313" key="23">
    <source>
        <dbReference type="Proteomes" id="UP000698242"/>
    </source>
</evidence>
<keyword evidence="22" id="KW-0489">Methyltransferase</keyword>
<keyword evidence="13 16" id="KW-0472">Membrane</keyword>
<dbReference type="InterPro" id="IPR036890">
    <property type="entry name" value="HATPase_C_sf"/>
</dbReference>